<dbReference type="SUPFAM" id="SSF47413">
    <property type="entry name" value="lambda repressor-like DNA-binding domains"/>
    <property type="match status" value="1"/>
</dbReference>
<dbReference type="Gene3D" id="1.10.260.40">
    <property type="entry name" value="lambda repressor-like DNA-binding domains"/>
    <property type="match status" value="1"/>
</dbReference>
<organism evidence="3 6">
    <name type="scientific">Companilactobacillus halodurans</name>
    <dbReference type="NCBI Taxonomy" id="2584183"/>
    <lineage>
        <taxon>Bacteria</taxon>
        <taxon>Bacillati</taxon>
        <taxon>Bacillota</taxon>
        <taxon>Bacilli</taxon>
        <taxon>Lactobacillales</taxon>
        <taxon>Lactobacillaceae</taxon>
        <taxon>Companilactobacillus</taxon>
    </lineage>
</organism>
<comment type="caution">
    <text evidence="3">The sequence shown here is derived from an EMBL/GenBank/DDBJ whole genome shotgun (WGS) entry which is preliminary data.</text>
</comment>
<keyword evidence="5" id="KW-1185">Reference proteome</keyword>
<evidence type="ECO:0000313" key="6">
    <source>
        <dbReference type="Proteomes" id="UP000414364"/>
    </source>
</evidence>
<evidence type="ECO:0000313" key="4">
    <source>
        <dbReference type="EMBL" id="MQS96681.1"/>
    </source>
</evidence>
<evidence type="ECO:0000313" key="3">
    <source>
        <dbReference type="EMBL" id="MQS75827.1"/>
    </source>
</evidence>
<protein>
    <submittedName>
        <fullName evidence="3">Helix-turn-helix transcriptional regulator</fullName>
    </submittedName>
</protein>
<dbReference type="AlphaFoldDB" id="A0A5P0ZNM6"/>
<dbReference type="PROSITE" id="PS50943">
    <property type="entry name" value="HTH_CROC1"/>
    <property type="match status" value="1"/>
</dbReference>
<evidence type="ECO:0000313" key="5">
    <source>
        <dbReference type="Proteomes" id="UP000371423"/>
    </source>
</evidence>
<proteinExistence type="predicted"/>
<dbReference type="InterPro" id="IPR001387">
    <property type="entry name" value="Cro/C1-type_HTH"/>
</dbReference>
<dbReference type="InterPro" id="IPR010982">
    <property type="entry name" value="Lambda_DNA-bd_dom_sf"/>
</dbReference>
<sequence>MFKHIISVKRQEVILMREVVDKNLNRLMHESGFNIARNLKLLRRDKNVTQKEVAQHLNIDVTTLSHYETGIRMPDIDTLIALARYYDTDINRIISSDY</sequence>
<gene>
    <name evidence="4" type="ORF">FHL05_02085</name>
    <name evidence="3" type="ORF">FHL06_05430</name>
</gene>
<dbReference type="GO" id="GO:0003677">
    <property type="term" value="F:DNA binding"/>
    <property type="evidence" value="ECO:0007669"/>
    <property type="project" value="UniProtKB-KW"/>
</dbReference>
<evidence type="ECO:0000256" key="1">
    <source>
        <dbReference type="ARBA" id="ARBA00023125"/>
    </source>
</evidence>
<feature type="domain" description="HTH cro/C1-type" evidence="2">
    <location>
        <begin position="39"/>
        <end position="93"/>
    </location>
</feature>
<dbReference type="EMBL" id="VDFO01000005">
    <property type="protein sequence ID" value="MQS96681.1"/>
    <property type="molecule type" value="Genomic_DNA"/>
</dbReference>
<dbReference type="SMART" id="SM00530">
    <property type="entry name" value="HTH_XRE"/>
    <property type="match status" value="1"/>
</dbReference>
<name>A0A5P0ZNM6_9LACO</name>
<dbReference type="Pfam" id="PF01381">
    <property type="entry name" value="HTH_3"/>
    <property type="match status" value="1"/>
</dbReference>
<keyword evidence="1" id="KW-0238">DNA-binding</keyword>
<evidence type="ECO:0000259" key="2">
    <source>
        <dbReference type="PROSITE" id="PS50943"/>
    </source>
</evidence>
<reference evidence="5 6" key="1">
    <citation type="journal article" date="2019" name="Syst. Appl. Microbiol.">
        <title>Polyphasic characterization of two novel Lactobacillus spp. isolated from blown salami packages: Description of Lactobacillus halodurans sp. nov. and Lactobacillus salsicarnum sp. nov.</title>
        <authorList>
            <person name="Schuster J.A."/>
            <person name="Klingl A."/>
            <person name="Vogel R.F."/>
            <person name="Ehrmann M.A."/>
        </authorList>
    </citation>
    <scope>NUCLEOTIDE SEQUENCE [LARGE SCALE GENOMIC DNA]</scope>
    <source>
        <strain evidence="4 5">TMW 1.1920</strain>
        <strain evidence="3 6">TMW 1.2172</strain>
    </source>
</reference>
<dbReference type="PANTHER" id="PTHR46558:SF11">
    <property type="entry name" value="HTH-TYPE TRANSCRIPTIONAL REGULATOR XRE"/>
    <property type="match status" value="1"/>
</dbReference>
<dbReference type="CDD" id="cd00093">
    <property type="entry name" value="HTH_XRE"/>
    <property type="match status" value="1"/>
</dbReference>
<dbReference type="Proteomes" id="UP000371423">
    <property type="component" value="Unassembled WGS sequence"/>
</dbReference>
<accession>A0A5P0ZNM6</accession>
<dbReference type="PANTHER" id="PTHR46558">
    <property type="entry name" value="TRACRIPTIONAL REGULATORY PROTEIN-RELATED-RELATED"/>
    <property type="match status" value="1"/>
</dbReference>
<dbReference type="Proteomes" id="UP000414364">
    <property type="component" value="Unassembled WGS sequence"/>
</dbReference>
<dbReference type="EMBL" id="VDFP01000008">
    <property type="protein sequence ID" value="MQS75827.1"/>
    <property type="molecule type" value="Genomic_DNA"/>
</dbReference>